<evidence type="ECO:0000256" key="6">
    <source>
        <dbReference type="ARBA" id="ARBA00022692"/>
    </source>
</evidence>
<evidence type="ECO:0000313" key="11">
    <source>
        <dbReference type="EMBL" id="TFD01840.1"/>
    </source>
</evidence>
<evidence type="ECO:0000256" key="2">
    <source>
        <dbReference type="ARBA" id="ARBA00007783"/>
    </source>
</evidence>
<keyword evidence="4 9" id="KW-1003">Cell membrane</keyword>
<keyword evidence="6 9" id="KW-0812">Transmembrane</keyword>
<organism evidence="11 12">
    <name type="scientific">Cryobacterium breve</name>
    <dbReference type="NCBI Taxonomy" id="1259258"/>
    <lineage>
        <taxon>Bacteria</taxon>
        <taxon>Bacillati</taxon>
        <taxon>Actinomycetota</taxon>
        <taxon>Actinomycetes</taxon>
        <taxon>Micrococcales</taxon>
        <taxon>Microbacteriaceae</taxon>
        <taxon>Cryobacterium</taxon>
    </lineage>
</organism>
<dbReference type="EMBL" id="SOGJ01000004">
    <property type="protein sequence ID" value="TFD01840.1"/>
    <property type="molecule type" value="Genomic_DNA"/>
</dbReference>
<name>A0ABY2JA60_9MICO</name>
<accession>A0ABY2JA60</accession>
<dbReference type="Pfam" id="PF01061">
    <property type="entry name" value="ABC2_membrane"/>
    <property type="match status" value="1"/>
</dbReference>
<evidence type="ECO:0000313" key="12">
    <source>
        <dbReference type="Proteomes" id="UP000298355"/>
    </source>
</evidence>
<keyword evidence="12" id="KW-1185">Reference proteome</keyword>
<evidence type="ECO:0000256" key="8">
    <source>
        <dbReference type="ARBA" id="ARBA00023136"/>
    </source>
</evidence>
<evidence type="ECO:0000259" key="10">
    <source>
        <dbReference type="PROSITE" id="PS51012"/>
    </source>
</evidence>
<evidence type="ECO:0000256" key="1">
    <source>
        <dbReference type="ARBA" id="ARBA00004429"/>
    </source>
</evidence>
<evidence type="ECO:0000256" key="9">
    <source>
        <dbReference type="RuleBase" id="RU361157"/>
    </source>
</evidence>
<comment type="similarity">
    <text evidence="2 9">Belongs to the ABC-2 integral membrane protein family.</text>
</comment>
<feature type="transmembrane region" description="Helical" evidence="9">
    <location>
        <begin position="173"/>
        <end position="194"/>
    </location>
</feature>
<protein>
    <recommendedName>
        <fullName evidence="9">Transport permease protein</fullName>
    </recommendedName>
</protein>
<feature type="transmembrane region" description="Helical" evidence="9">
    <location>
        <begin position="136"/>
        <end position="161"/>
    </location>
</feature>
<dbReference type="PANTHER" id="PTHR30413:SF8">
    <property type="entry name" value="TRANSPORT PERMEASE PROTEIN"/>
    <property type="match status" value="1"/>
</dbReference>
<feature type="transmembrane region" description="Helical" evidence="9">
    <location>
        <begin position="60"/>
        <end position="82"/>
    </location>
</feature>
<reference evidence="11 12" key="1">
    <citation type="submission" date="2019-03" db="EMBL/GenBank/DDBJ databases">
        <title>Genomics of glacier-inhabiting Cryobacterium strains.</title>
        <authorList>
            <person name="Liu Q."/>
            <person name="Xin Y.-H."/>
        </authorList>
    </citation>
    <scope>NUCLEOTIDE SEQUENCE [LARGE SCALE GENOMIC DNA]</scope>
    <source>
        <strain evidence="11 12">TMT4-23</strain>
    </source>
</reference>
<dbReference type="InterPro" id="IPR047817">
    <property type="entry name" value="ABC2_TM_bact-type"/>
</dbReference>
<comment type="caution">
    <text evidence="11">The sequence shown here is derived from an EMBL/GenBank/DDBJ whole genome shotgun (WGS) entry which is preliminary data.</text>
</comment>
<keyword evidence="8 9" id="KW-0472">Membrane</keyword>
<dbReference type="PROSITE" id="PS51012">
    <property type="entry name" value="ABC_TM2"/>
    <property type="match status" value="1"/>
</dbReference>
<evidence type="ECO:0000256" key="4">
    <source>
        <dbReference type="ARBA" id="ARBA00022475"/>
    </source>
</evidence>
<keyword evidence="7 9" id="KW-1133">Transmembrane helix</keyword>
<sequence length="306" mass="33702">MIRASAQERALRIEQEPLVPVGQSTGFVTGTFSSVRDVWAHRELLSLLVKREIRARYKDSSLGVLWSLVRPLVQLLVYYFAIGQVLGVARNIPSFAIFVFVGLTVWGLFTEIVSSGTMSIVNNSGLVKKVYLPREIFPLASVGGALFNFSLQLVILILATLVLGKFPWTTDLAYAPLALANVIVFGTAVAIVLAASTVYLRDLQHLVEVALTVAFWASPIVYSFSFVHKAIGGTFLEQVYLANPVTLSVLGMQKAFWIDGTAQTTETNWPPDLALRLWISLAISIALLWVGQRVFSRLQGNFAQEL</sequence>
<feature type="domain" description="ABC transmembrane type-2" evidence="10">
    <location>
        <begin position="62"/>
        <end position="298"/>
    </location>
</feature>
<evidence type="ECO:0000256" key="3">
    <source>
        <dbReference type="ARBA" id="ARBA00022448"/>
    </source>
</evidence>
<dbReference type="InterPro" id="IPR013525">
    <property type="entry name" value="ABC2_TM"/>
</dbReference>
<feature type="transmembrane region" description="Helical" evidence="9">
    <location>
        <begin position="273"/>
        <end position="291"/>
    </location>
</feature>
<comment type="subcellular location">
    <subcellularLocation>
        <location evidence="1">Cell inner membrane</location>
        <topology evidence="1">Multi-pass membrane protein</topology>
    </subcellularLocation>
    <subcellularLocation>
        <location evidence="9">Cell membrane</location>
        <topology evidence="9">Multi-pass membrane protein</topology>
    </subcellularLocation>
</comment>
<keyword evidence="5" id="KW-0997">Cell inner membrane</keyword>
<proteinExistence type="inferred from homology"/>
<dbReference type="PANTHER" id="PTHR30413">
    <property type="entry name" value="INNER MEMBRANE TRANSPORT PERMEASE"/>
    <property type="match status" value="1"/>
</dbReference>
<gene>
    <name evidence="11" type="ORF">E3O65_00630</name>
</gene>
<feature type="transmembrane region" description="Helical" evidence="9">
    <location>
        <begin position="206"/>
        <end position="227"/>
    </location>
</feature>
<keyword evidence="3 9" id="KW-0813">Transport</keyword>
<dbReference type="Proteomes" id="UP000298355">
    <property type="component" value="Unassembled WGS sequence"/>
</dbReference>
<feature type="transmembrane region" description="Helical" evidence="9">
    <location>
        <begin position="94"/>
        <end position="115"/>
    </location>
</feature>
<evidence type="ECO:0000256" key="7">
    <source>
        <dbReference type="ARBA" id="ARBA00022989"/>
    </source>
</evidence>
<evidence type="ECO:0000256" key="5">
    <source>
        <dbReference type="ARBA" id="ARBA00022519"/>
    </source>
</evidence>